<keyword evidence="3" id="KW-0964">Secreted</keyword>
<evidence type="ECO:0000256" key="3">
    <source>
        <dbReference type="ARBA" id="ARBA00022525"/>
    </source>
</evidence>
<keyword evidence="6 11" id="KW-0732">Signal</keyword>
<proteinExistence type="evidence at transcript level"/>
<name>T2DLY2_PHAVU</name>
<dbReference type="PANTHER" id="PTHR11802">
    <property type="entry name" value="SERINE PROTEASE FAMILY S10 SERINE CARBOXYPEPTIDASE"/>
    <property type="match status" value="1"/>
</dbReference>
<dbReference type="InterPro" id="IPR001563">
    <property type="entry name" value="Peptidase_S10"/>
</dbReference>
<comment type="function">
    <text evidence="10">Probable carboxypeptidase.</text>
</comment>
<feature type="chain" id="PRO_5005147183" description="Carboxypeptidase" evidence="11">
    <location>
        <begin position="26"/>
        <end position="502"/>
    </location>
</feature>
<dbReference type="FunFam" id="3.40.50.12670:FF:000001">
    <property type="entry name" value="Carboxypeptidase"/>
    <property type="match status" value="1"/>
</dbReference>
<keyword evidence="9" id="KW-0325">Glycoprotein</keyword>
<dbReference type="FunFam" id="3.40.50.1820:FF:000143">
    <property type="entry name" value="Carboxypeptidase"/>
    <property type="match status" value="1"/>
</dbReference>
<dbReference type="GO" id="GO:0005576">
    <property type="term" value="C:extracellular region"/>
    <property type="evidence" value="ECO:0007669"/>
    <property type="project" value="UniProtKB-SubCell"/>
</dbReference>
<dbReference type="GO" id="GO:0004185">
    <property type="term" value="F:serine-type carboxypeptidase activity"/>
    <property type="evidence" value="ECO:0007669"/>
    <property type="project" value="UniProtKB-UniRule"/>
</dbReference>
<dbReference type="SUPFAM" id="SSF53474">
    <property type="entry name" value="alpha/beta-Hydrolases"/>
    <property type="match status" value="1"/>
</dbReference>
<dbReference type="InterPro" id="IPR033124">
    <property type="entry name" value="Ser_caboxypep_his_AS"/>
</dbReference>
<comment type="similarity">
    <text evidence="2 11">Belongs to the peptidase S10 family.</text>
</comment>
<sequence length="502" mass="56255">MVMENPNLLSLFILLLLGHWIHVQAAPPHSLVAQLPGFNSNFPSKHYSGYISIDGNDENGKRLFYYLVSSERSAEKDPVVLWLNGGPGCSSFDGFVYEHGPFNFEAAKSKGNPPTLHINPYSWSKVSNIIYLDSPAGVGLSYSKNTSKYVTGDLKTASDTHAFLLKWFQQFPEFQANPFYIAGESYAGIYVPTLASEVAKGIQSGTKPVINFKGYMGWEMVSRNEYLMVNALIPFVHGMGLISDTIYGDLQATCKGNYYDAYSLDENDGCYKSMEKVDRAIDGLNVYNILEPCYHFPDTATAKQNGSLPMSFKQLGVTEKPLPVRKRMFGRAWPFRAPVKAGLVTLWPQLSETRHVACVNDEVASSWLNNEAVRKAIHAESENVAGAWELCTSRIQYHHDAGSMIPYHRNLTKQGYKALIFSGDHDMCVPFTGSEAWTRALGYKIVDEWRPWNSNDQVAGYLQAYENNLTFLTIKGAGHTVPEYKPREALDFLSHWLEGKKI</sequence>
<feature type="signal peptide" evidence="11">
    <location>
        <begin position="1"/>
        <end position="25"/>
    </location>
</feature>
<evidence type="ECO:0000256" key="5">
    <source>
        <dbReference type="ARBA" id="ARBA00022670"/>
    </source>
</evidence>
<evidence type="ECO:0000256" key="11">
    <source>
        <dbReference type="RuleBase" id="RU361156"/>
    </source>
</evidence>
<evidence type="ECO:0000256" key="9">
    <source>
        <dbReference type="ARBA" id="ARBA00023180"/>
    </source>
</evidence>
<keyword evidence="5 11" id="KW-0645">Protease</keyword>
<dbReference type="PANTHER" id="PTHR11802:SF346">
    <property type="entry name" value="CARBOXYPEPTIDASE"/>
    <property type="match status" value="1"/>
</dbReference>
<dbReference type="Gene3D" id="3.40.50.12670">
    <property type="match status" value="1"/>
</dbReference>
<dbReference type="Gene3D" id="3.40.50.1820">
    <property type="entry name" value="alpha/beta hydrolase"/>
    <property type="match status" value="1"/>
</dbReference>
<dbReference type="PRINTS" id="PR00724">
    <property type="entry name" value="CRBOXYPTASEC"/>
</dbReference>
<dbReference type="GO" id="GO:0006508">
    <property type="term" value="P:proteolysis"/>
    <property type="evidence" value="ECO:0007669"/>
    <property type="project" value="UniProtKB-KW"/>
</dbReference>
<evidence type="ECO:0000256" key="10">
    <source>
        <dbReference type="ARBA" id="ARBA00037399"/>
    </source>
</evidence>
<comment type="subcellular location">
    <subcellularLocation>
        <location evidence="1">Secreted</location>
    </subcellularLocation>
</comment>
<keyword evidence="4 11" id="KW-0121">Carboxypeptidase</keyword>
<protein>
    <recommendedName>
        <fullName evidence="11">Carboxypeptidase</fullName>
        <ecNumber evidence="11">3.4.16.-</ecNumber>
    </recommendedName>
</protein>
<evidence type="ECO:0000256" key="6">
    <source>
        <dbReference type="ARBA" id="ARBA00022729"/>
    </source>
</evidence>
<keyword evidence="8" id="KW-1015">Disulfide bond</keyword>
<evidence type="ECO:0000256" key="7">
    <source>
        <dbReference type="ARBA" id="ARBA00022801"/>
    </source>
</evidence>
<dbReference type="EC" id="3.4.16.-" evidence="11"/>
<evidence type="ECO:0000256" key="2">
    <source>
        <dbReference type="ARBA" id="ARBA00009431"/>
    </source>
</evidence>
<evidence type="ECO:0000256" key="4">
    <source>
        <dbReference type="ARBA" id="ARBA00022645"/>
    </source>
</evidence>
<dbReference type="PROSITE" id="PS00560">
    <property type="entry name" value="CARBOXYPEPT_SER_HIS"/>
    <property type="match status" value="1"/>
</dbReference>
<dbReference type="GO" id="GO:0016747">
    <property type="term" value="F:acyltransferase activity, transferring groups other than amino-acyl groups"/>
    <property type="evidence" value="ECO:0007669"/>
    <property type="project" value="TreeGrafter"/>
</dbReference>
<dbReference type="InterPro" id="IPR029058">
    <property type="entry name" value="AB_hydrolase_fold"/>
</dbReference>
<reference evidence="12" key="1">
    <citation type="submission" date="2013-04" db="EMBL/GenBank/DDBJ databases">
        <title>Phaseolus vulgaris (BAT93) Pods Tissue cDNA Library Construction and Random Isolation of cDNA Clones for Gene Discovery.</title>
        <authorList>
            <person name="Amelia K."/>
            <person name="Bhore S.J."/>
            <person name="Shah F.H."/>
        </authorList>
    </citation>
    <scope>NUCLEOTIDE SEQUENCE</scope>
    <source>
        <tissue evidence="12">Pod</tissue>
    </source>
</reference>
<dbReference type="Pfam" id="PF00450">
    <property type="entry name" value="Peptidase_S10"/>
    <property type="match status" value="1"/>
</dbReference>
<dbReference type="EMBL" id="KF033436">
    <property type="protein sequence ID" value="AGV54426.1"/>
    <property type="molecule type" value="mRNA"/>
</dbReference>
<dbReference type="PROSITE" id="PS00131">
    <property type="entry name" value="CARBOXYPEPT_SER_SER"/>
    <property type="match status" value="1"/>
</dbReference>
<accession>T2DLY2</accession>
<dbReference type="InterPro" id="IPR018202">
    <property type="entry name" value="Ser_caboxypep_ser_AS"/>
</dbReference>
<organism evidence="12">
    <name type="scientific">Phaseolus vulgaris</name>
    <name type="common">Kidney bean</name>
    <name type="synonym">French bean</name>
    <dbReference type="NCBI Taxonomy" id="3885"/>
    <lineage>
        <taxon>Eukaryota</taxon>
        <taxon>Viridiplantae</taxon>
        <taxon>Streptophyta</taxon>
        <taxon>Embryophyta</taxon>
        <taxon>Tracheophyta</taxon>
        <taxon>Spermatophyta</taxon>
        <taxon>Magnoliopsida</taxon>
        <taxon>eudicotyledons</taxon>
        <taxon>Gunneridae</taxon>
        <taxon>Pentapetalae</taxon>
        <taxon>rosids</taxon>
        <taxon>fabids</taxon>
        <taxon>Fabales</taxon>
        <taxon>Fabaceae</taxon>
        <taxon>Papilionoideae</taxon>
        <taxon>50 kb inversion clade</taxon>
        <taxon>NPAAA clade</taxon>
        <taxon>indigoferoid/millettioid clade</taxon>
        <taxon>Phaseoleae</taxon>
        <taxon>Phaseolus</taxon>
    </lineage>
</organism>
<evidence type="ECO:0000313" key="12">
    <source>
        <dbReference type="EMBL" id="AGV54426.1"/>
    </source>
</evidence>
<evidence type="ECO:0000256" key="1">
    <source>
        <dbReference type="ARBA" id="ARBA00004613"/>
    </source>
</evidence>
<dbReference type="AlphaFoldDB" id="T2DLY2"/>
<evidence type="ECO:0000256" key="8">
    <source>
        <dbReference type="ARBA" id="ARBA00023157"/>
    </source>
</evidence>
<keyword evidence="7 11" id="KW-0378">Hydrolase</keyword>
<dbReference type="GO" id="GO:0019748">
    <property type="term" value="P:secondary metabolic process"/>
    <property type="evidence" value="ECO:0007669"/>
    <property type="project" value="TreeGrafter"/>
</dbReference>